<dbReference type="GO" id="GO:0051537">
    <property type="term" value="F:2 iron, 2 sulfur cluster binding"/>
    <property type="evidence" value="ECO:0007669"/>
    <property type="project" value="UniProtKB-UniRule"/>
</dbReference>
<dbReference type="Proteomes" id="UP000054266">
    <property type="component" value="Unassembled WGS sequence"/>
</dbReference>
<feature type="binding site" evidence="10">
    <location>
        <position position="294"/>
    </location>
    <ligand>
        <name>[4Fe-4S] cluster</name>
        <dbReference type="ChEBI" id="CHEBI:49883"/>
    </ligand>
</feature>
<dbReference type="GO" id="GO:0051539">
    <property type="term" value="F:4 iron, 4 sulfur cluster binding"/>
    <property type="evidence" value="ECO:0007669"/>
    <property type="project" value="UniProtKB-KW"/>
</dbReference>
<feature type="domain" description="Fe-S cluster assembly protein Dre2 N-terminal" evidence="13">
    <location>
        <begin position="25"/>
        <end position="157"/>
    </location>
</feature>
<dbReference type="STRING" id="5601.A0A0D2G462"/>
<protein>
    <submittedName>
        <fullName evidence="14">Uncharacterized protein</fullName>
    </submittedName>
</protein>
<keyword evidence="15" id="KW-1185">Reference proteome</keyword>
<reference evidence="14 15" key="1">
    <citation type="submission" date="2015-01" db="EMBL/GenBank/DDBJ databases">
        <title>The Genome Sequence of Capronia semiimmersa CBS27337.</title>
        <authorList>
            <consortium name="The Broad Institute Genomics Platform"/>
            <person name="Cuomo C."/>
            <person name="de Hoog S."/>
            <person name="Gorbushina A."/>
            <person name="Stielow B."/>
            <person name="Teixiera M."/>
            <person name="Abouelleil A."/>
            <person name="Chapman S.B."/>
            <person name="Priest M."/>
            <person name="Young S.K."/>
            <person name="Wortman J."/>
            <person name="Nusbaum C."/>
            <person name="Birren B."/>
        </authorList>
    </citation>
    <scope>NUCLEOTIDE SEQUENCE [LARGE SCALE GENOMIC DNA]</scope>
    <source>
        <strain evidence="14 15">CBS 27337</strain>
    </source>
</reference>
<feature type="binding site" evidence="10">
    <location>
        <position position="234"/>
    </location>
    <ligand>
        <name>[2Fe-2S] cluster</name>
        <dbReference type="ChEBI" id="CHEBI:190135"/>
    </ligand>
</feature>
<dbReference type="InterPro" id="IPR046408">
    <property type="entry name" value="CIAPIN1"/>
</dbReference>
<dbReference type="Pfam" id="PF16803">
    <property type="entry name" value="DRE2_N"/>
    <property type="match status" value="1"/>
</dbReference>
<evidence type="ECO:0000256" key="1">
    <source>
        <dbReference type="ARBA" id="ARBA00001966"/>
    </source>
</evidence>
<feature type="compositionally biased region" description="Low complexity" evidence="11">
    <location>
        <begin position="168"/>
        <end position="181"/>
    </location>
</feature>
<gene>
    <name evidence="14" type="ORF">PV04_06156</name>
</gene>
<comment type="cofactor">
    <cofactor evidence="1 10">
        <name>[4Fe-4S] cluster</name>
        <dbReference type="ChEBI" id="CHEBI:49883"/>
    </cofactor>
</comment>
<keyword evidence="7 10" id="KW-0408">Iron</keyword>
<keyword evidence="8 10" id="KW-0411">Iron-sulfur</keyword>
<proteinExistence type="inferred from homology"/>
<keyword evidence="9 10" id="KW-0496">Mitochondrion</keyword>
<comment type="domain">
    <text evidence="10">The N-terminal domain has structural similarity with S-adenosyl-L-methionine-dependent methyltransferases, but does not bind S-adenosyl-L-methionine. It is required for correct assembly of the 2 Fe-S clusters.</text>
</comment>
<dbReference type="Gene3D" id="3.40.50.11000">
    <property type="entry name" value="Fe-S cluster assembly protein Dre2, N-terminal domain"/>
    <property type="match status" value="1"/>
</dbReference>
<dbReference type="HAMAP" id="MF_03115">
    <property type="entry name" value="Anamorsin"/>
    <property type="match status" value="1"/>
</dbReference>
<comment type="cofactor">
    <cofactor evidence="10">
        <name>[2Fe-2S] cluster</name>
        <dbReference type="ChEBI" id="CHEBI:190135"/>
    </cofactor>
</comment>
<feature type="binding site" evidence="10">
    <location>
        <position position="297"/>
    </location>
    <ligand>
        <name>[4Fe-4S] cluster</name>
        <dbReference type="ChEBI" id="CHEBI:49883"/>
    </ligand>
</feature>
<comment type="domain">
    <text evidence="10">The twin Cx2C motifs are involved in the recognition by the mitochondrial MIA40-ERV1 disulfide relay system. The formation of 2 disulfide bonds in the Cx2C motifs through dithiol/disulfide exchange reactions effectively traps the protein in the mitochondrial intermembrane space.</text>
</comment>
<evidence type="ECO:0000256" key="2">
    <source>
        <dbReference type="ARBA" id="ARBA00008169"/>
    </source>
</evidence>
<feature type="binding site" evidence="10">
    <location>
        <position position="305"/>
    </location>
    <ligand>
        <name>[4Fe-4S] cluster</name>
        <dbReference type="ChEBI" id="CHEBI:49883"/>
    </ligand>
</feature>
<dbReference type="InterPro" id="IPR007785">
    <property type="entry name" value="Anamorsin"/>
</dbReference>
<feature type="binding site" evidence="10">
    <location>
        <position position="249"/>
    </location>
    <ligand>
        <name>[2Fe-2S] cluster</name>
        <dbReference type="ChEBI" id="CHEBI:190135"/>
    </ligand>
</feature>
<keyword evidence="5 10" id="KW-0001">2Fe-2S</keyword>
<feature type="binding site" evidence="10">
    <location>
        <position position="247"/>
    </location>
    <ligand>
        <name>[2Fe-2S] cluster</name>
        <dbReference type="ChEBI" id="CHEBI:190135"/>
    </ligand>
</feature>
<feature type="region of interest" description="Disordered" evidence="11">
    <location>
        <begin position="164"/>
        <end position="185"/>
    </location>
</feature>
<evidence type="ECO:0000256" key="10">
    <source>
        <dbReference type="HAMAP-Rule" id="MF_03115"/>
    </source>
</evidence>
<feature type="domain" description="Anamorsin C-terminal" evidence="12">
    <location>
        <begin position="230"/>
        <end position="324"/>
    </location>
</feature>
<evidence type="ECO:0000256" key="5">
    <source>
        <dbReference type="ARBA" id="ARBA00022714"/>
    </source>
</evidence>
<feature type="short sequence motif" description="Cx2C motif 1" evidence="10">
    <location>
        <begin position="294"/>
        <end position="297"/>
    </location>
</feature>
<dbReference type="PANTHER" id="PTHR13273:SF14">
    <property type="entry name" value="ANAMORSIN"/>
    <property type="match status" value="1"/>
</dbReference>
<feature type="region of interest" description="Fe-S binding site B" evidence="10">
    <location>
        <begin position="294"/>
        <end position="308"/>
    </location>
</feature>
<dbReference type="GO" id="GO:0016226">
    <property type="term" value="P:iron-sulfur cluster assembly"/>
    <property type="evidence" value="ECO:0007669"/>
    <property type="project" value="UniProtKB-UniRule"/>
</dbReference>
<evidence type="ECO:0000256" key="7">
    <source>
        <dbReference type="ARBA" id="ARBA00023004"/>
    </source>
</evidence>
<keyword evidence="6 10" id="KW-0479">Metal-binding</keyword>
<evidence type="ECO:0000256" key="11">
    <source>
        <dbReference type="SAM" id="MobiDB-lite"/>
    </source>
</evidence>
<organism evidence="14 15">
    <name type="scientific">Phialophora macrospora</name>
    <dbReference type="NCBI Taxonomy" id="1851006"/>
    <lineage>
        <taxon>Eukaryota</taxon>
        <taxon>Fungi</taxon>
        <taxon>Dikarya</taxon>
        <taxon>Ascomycota</taxon>
        <taxon>Pezizomycotina</taxon>
        <taxon>Eurotiomycetes</taxon>
        <taxon>Chaetothyriomycetidae</taxon>
        <taxon>Chaetothyriales</taxon>
        <taxon>Herpotrichiellaceae</taxon>
        <taxon>Phialophora</taxon>
    </lineage>
</organism>
<sequence length="331" mass="35539">MSPSVLMDTSDDFVMPISKAPQSSKRTLLLSPPSLSSHQEKLTAVIEMHDRAHTDLQMLDRLALGLVSLPQSTYDAVIILSDADGSRRESQTLLNREILALLVKALKNGGHLRSQDQSFGAADGPEKNEVILAGLSPQPGVGFVKVDYGAQVSVPLKFGKKKTSEAAGGLSNGNSNGDSMSIPLHGKRKSVDDILPAGVGFDDGADDSDDDLIDEDTLLDEDDLQRPIKIPTECKPKAKRRRACKDCTCGLAQKLEAEDKARREKADNALNTLKLQADDLAEVDFTVPGKVGSCGNCSLGDAFRCDGCPYIGLPAFKPGEEVRLLNNDIQL</sequence>
<feature type="binding site" evidence="10">
    <location>
        <position position="308"/>
    </location>
    <ligand>
        <name>[4Fe-4S] cluster</name>
        <dbReference type="ChEBI" id="CHEBI:49883"/>
    </ligand>
</feature>
<accession>A0A0D2G462</accession>
<dbReference type="HOGENOM" id="CLU_067152_1_0_1"/>
<evidence type="ECO:0000256" key="9">
    <source>
        <dbReference type="ARBA" id="ARBA00023128"/>
    </source>
</evidence>
<comment type="subcellular location">
    <subcellularLocation>
        <location evidence="10">Cytoplasm</location>
    </subcellularLocation>
    <subcellularLocation>
        <location evidence="10">Mitochondrion intermembrane space</location>
    </subcellularLocation>
</comment>
<keyword evidence="4 10" id="KW-0963">Cytoplasm</keyword>
<name>A0A0D2G462_9EURO</name>
<comment type="domain">
    <text evidence="10">The C-terminal domain binds 2 Fe-S clusters but is otherwise mostly in an intrinsically disordered conformation.</text>
</comment>
<evidence type="ECO:0000313" key="14">
    <source>
        <dbReference type="EMBL" id="KIW66864.1"/>
    </source>
</evidence>
<dbReference type="GO" id="GO:0046872">
    <property type="term" value="F:metal ion binding"/>
    <property type="evidence" value="ECO:0007669"/>
    <property type="project" value="UniProtKB-KW"/>
</dbReference>
<comment type="similarity">
    <text evidence="2 10">Belongs to the anamorsin family.</text>
</comment>
<dbReference type="GO" id="GO:0005758">
    <property type="term" value="C:mitochondrial intermembrane space"/>
    <property type="evidence" value="ECO:0007669"/>
    <property type="project" value="UniProtKB-SubCell"/>
</dbReference>
<feature type="short sequence motif" description="Cx2C motif 2" evidence="10">
    <location>
        <begin position="305"/>
        <end position="308"/>
    </location>
</feature>
<dbReference type="GO" id="GO:0009055">
    <property type="term" value="F:electron transfer activity"/>
    <property type="evidence" value="ECO:0007669"/>
    <property type="project" value="UniProtKB-UniRule"/>
</dbReference>
<dbReference type="Pfam" id="PF05093">
    <property type="entry name" value="CIAPIN1"/>
    <property type="match status" value="1"/>
</dbReference>
<evidence type="ECO:0000256" key="4">
    <source>
        <dbReference type="ARBA" id="ARBA00022490"/>
    </source>
</evidence>
<dbReference type="InterPro" id="IPR031838">
    <property type="entry name" value="Dre2_N"/>
</dbReference>
<dbReference type="PANTHER" id="PTHR13273">
    <property type="entry name" value="ANAMORSIN"/>
    <property type="match status" value="1"/>
</dbReference>
<evidence type="ECO:0000259" key="12">
    <source>
        <dbReference type="Pfam" id="PF05093"/>
    </source>
</evidence>
<comment type="caution">
    <text evidence="10">Lacks conserved residue(s) required for the propagation of feature annotation.</text>
</comment>
<evidence type="ECO:0000256" key="6">
    <source>
        <dbReference type="ARBA" id="ARBA00022723"/>
    </source>
</evidence>
<evidence type="ECO:0000259" key="13">
    <source>
        <dbReference type="Pfam" id="PF16803"/>
    </source>
</evidence>
<evidence type="ECO:0000256" key="8">
    <source>
        <dbReference type="ARBA" id="ARBA00023014"/>
    </source>
</evidence>
<feature type="binding site" evidence="10">
    <location>
        <position position="244"/>
    </location>
    <ligand>
        <name>[2Fe-2S] cluster</name>
        <dbReference type="ChEBI" id="CHEBI:190135"/>
    </ligand>
</feature>
<keyword evidence="3 10" id="KW-0004">4Fe-4S</keyword>
<evidence type="ECO:0000313" key="15">
    <source>
        <dbReference type="Proteomes" id="UP000054266"/>
    </source>
</evidence>
<dbReference type="AlphaFoldDB" id="A0A0D2G462"/>
<evidence type="ECO:0000256" key="3">
    <source>
        <dbReference type="ARBA" id="ARBA00022485"/>
    </source>
</evidence>
<dbReference type="EMBL" id="KN846959">
    <property type="protein sequence ID" value="KIW66864.1"/>
    <property type="molecule type" value="Genomic_DNA"/>
</dbReference>